<dbReference type="InterPro" id="IPR020846">
    <property type="entry name" value="MFS_dom"/>
</dbReference>
<accession>A0A1B9GFA2</accession>
<dbReference type="AlphaFoldDB" id="A0A1B9GFA2"/>
<feature type="transmembrane region" description="Helical" evidence="6">
    <location>
        <begin position="212"/>
        <end position="236"/>
    </location>
</feature>
<dbReference type="GO" id="GO:0005886">
    <property type="term" value="C:plasma membrane"/>
    <property type="evidence" value="ECO:0007669"/>
    <property type="project" value="TreeGrafter"/>
</dbReference>
<evidence type="ECO:0000256" key="3">
    <source>
        <dbReference type="ARBA" id="ARBA00022989"/>
    </source>
</evidence>
<keyword evidence="2 6" id="KW-0812">Transmembrane</keyword>
<keyword evidence="3 6" id="KW-1133">Transmembrane helix</keyword>
<feature type="transmembrane region" description="Helical" evidence="6">
    <location>
        <begin position="125"/>
        <end position="145"/>
    </location>
</feature>
<gene>
    <name evidence="8" type="ORF">I302_01130</name>
    <name evidence="9" type="ORF">I302_102439</name>
</gene>
<dbReference type="Proteomes" id="UP000092730">
    <property type="component" value="Chromosome 1"/>
</dbReference>
<feature type="compositionally biased region" description="Polar residues" evidence="5">
    <location>
        <begin position="1"/>
        <end position="21"/>
    </location>
</feature>
<dbReference type="InterPro" id="IPR011701">
    <property type="entry name" value="MFS"/>
</dbReference>
<protein>
    <submittedName>
        <fullName evidence="8">Multiple drug resistance protein</fullName>
    </submittedName>
</protein>
<evidence type="ECO:0000259" key="7">
    <source>
        <dbReference type="PROSITE" id="PS50850"/>
    </source>
</evidence>
<dbReference type="RefSeq" id="XP_019050691.1">
    <property type="nucleotide sequence ID" value="XM_019187813.1"/>
</dbReference>
<evidence type="ECO:0000256" key="5">
    <source>
        <dbReference type="SAM" id="MobiDB-lite"/>
    </source>
</evidence>
<evidence type="ECO:0000256" key="4">
    <source>
        <dbReference type="ARBA" id="ARBA00023136"/>
    </source>
</evidence>
<feature type="transmembrane region" description="Helical" evidence="6">
    <location>
        <begin position="400"/>
        <end position="419"/>
    </location>
</feature>
<keyword evidence="4 6" id="KW-0472">Membrane</keyword>
<feature type="domain" description="Major facilitator superfamily (MFS) profile" evidence="7">
    <location>
        <begin position="90"/>
        <end position="522"/>
    </location>
</feature>
<keyword evidence="10" id="KW-1185">Reference proteome</keyword>
<dbReference type="Pfam" id="PF07690">
    <property type="entry name" value="MFS_1"/>
    <property type="match status" value="1"/>
</dbReference>
<feature type="transmembrane region" description="Helical" evidence="6">
    <location>
        <begin position="85"/>
        <end position="105"/>
    </location>
</feature>
<feature type="transmembrane region" description="Helical" evidence="6">
    <location>
        <begin position="181"/>
        <end position="200"/>
    </location>
</feature>
<proteinExistence type="predicted"/>
<feature type="region of interest" description="Disordered" evidence="5">
    <location>
        <begin position="545"/>
        <end position="578"/>
    </location>
</feature>
<dbReference type="VEuPathDB" id="FungiDB:I302_01130"/>
<dbReference type="PANTHER" id="PTHR23502:SF184">
    <property type="entry name" value="MAJOR FACILITATOR SUPERFAMILY (MFS) PROFILE DOMAIN-CONTAINING PROTEIN"/>
    <property type="match status" value="1"/>
</dbReference>
<feature type="transmembrane region" description="Helical" evidence="6">
    <location>
        <begin position="425"/>
        <end position="449"/>
    </location>
</feature>
<dbReference type="OrthoDB" id="9986881at2759"/>
<feature type="region of interest" description="Disordered" evidence="5">
    <location>
        <begin position="1"/>
        <end position="35"/>
    </location>
</feature>
<dbReference type="KEGG" id="kbi:30205529"/>
<dbReference type="CDD" id="cd17323">
    <property type="entry name" value="MFS_Tpo1_MDR_like"/>
    <property type="match status" value="1"/>
</dbReference>
<sequence length="666" mass="72026">MSTSSTTTTQIGDFSSSSSPAKPNPIASDKPMSSFTLKKRPWRPYVTPFEEIIAKKYPGSGTNEDPYIVDWLSSDKEDPQNWPAVYKWTCIAIVSWLTLAVALSSSAYTGGAQDIVVEFGASLELVIAGVSLFVVGFAFGPLFWAPFSEVFGRRSSYIISYFFLTVWSGAAAGSPNIGSLLVFRFLAGLFGSSPLANAGGTISDVLDANQRGLGMALFSAAPFLGPSLGPITGGFLGLKAGWRWVEGYLTIFVGVMLIIVAIWGSETYAPLLLRRRAETLSKATGKVYRFRGDAKKPLQVGPLFVTSLIRPWKFLWYEPIVSILTVYTALIYGILYLNFAAYPIVFQQGHGWNVGIGGLAFLGILVGTLVAVLLSIVYVNPQYIKVAKKKGGRADPEDRLPPAIWGGVLLVVGLAGFAATDGPDVHWIAPIIFGVPFGTGIIIVFLAVLGYLVDSYTIYAASVLAANSVLRSLFGAAFPLFTRQMFDKLGVHWGVALPGFLSLACIPFTVLFYKYGASIRAKCKYAADAERTMAMIMAARMAQSKQEDEEANVENTKPEGEAVRPIESQPAEQEGGLSKVESLAAEHATVTSSGAGAEGIKRVPSHVPPHLHHEWSTYEALADRDEVDLADDERIRLNELHEQFGHARAGGKITKILSRVSSHARQ</sequence>
<dbReference type="STRING" id="1296100.A0A1B9GFA2"/>
<reference evidence="9" key="4">
    <citation type="submission" date="2024-02" db="EMBL/GenBank/DDBJ databases">
        <title>Comparative genomics of Cryptococcus and Kwoniella reveals pathogenesis evolution and contrasting modes of karyotype evolution via chromosome fusion or intercentromeric recombination.</title>
        <authorList>
            <person name="Coelho M.A."/>
            <person name="David-Palma M."/>
            <person name="Shea T."/>
            <person name="Bowers K."/>
            <person name="McGinley-Smith S."/>
            <person name="Mohammad A.W."/>
            <person name="Gnirke A."/>
            <person name="Yurkov A.M."/>
            <person name="Nowrousian M."/>
            <person name="Sun S."/>
            <person name="Cuomo C.A."/>
            <person name="Heitman J."/>
        </authorList>
    </citation>
    <scope>NUCLEOTIDE SEQUENCE</scope>
    <source>
        <strain evidence="9">CBS 10118</strain>
    </source>
</reference>
<feature type="transmembrane region" description="Helical" evidence="6">
    <location>
        <begin position="157"/>
        <end position="175"/>
    </location>
</feature>
<evidence type="ECO:0000313" key="8">
    <source>
        <dbReference type="EMBL" id="OCF29621.1"/>
    </source>
</evidence>
<dbReference type="PROSITE" id="PS50850">
    <property type="entry name" value="MFS"/>
    <property type="match status" value="1"/>
</dbReference>
<reference evidence="9" key="2">
    <citation type="submission" date="2013-07" db="EMBL/GenBank/DDBJ databases">
        <authorList>
            <consortium name="The Broad Institute Genome Sequencing Platform"/>
            <person name="Cuomo C."/>
            <person name="Litvintseva A."/>
            <person name="Chen Y."/>
            <person name="Heitman J."/>
            <person name="Sun S."/>
            <person name="Springer D."/>
            <person name="Dromer F."/>
            <person name="Young S.K."/>
            <person name="Zeng Q."/>
            <person name="Gargeya S."/>
            <person name="Fitzgerald M."/>
            <person name="Abouelleil A."/>
            <person name="Alvarado L."/>
            <person name="Berlin A.M."/>
            <person name="Chapman S.B."/>
            <person name="Dewar J."/>
            <person name="Goldberg J."/>
            <person name="Griggs A."/>
            <person name="Gujja S."/>
            <person name="Hansen M."/>
            <person name="Howarth C."/>
            <person name="Imamovic A."/>
            <person name="Larimer J."/>
            <person name="McCowan C."/>
            <person name="Murphy C."/>
            <person name="Pearson M."/>
            <person name="Priest M."/>
            <person name="Roberts A."/>
            <person name="Saif S."/>
            <person name="Shea T."/>
            <person name="Sykes S."/>
            <person name="Wortman J."/>
            <person name="Nusbaum C."/>
            <person name="Birren B."/>
        </authorList>
    </citation>
    <scope>NUCLEOTIDE SEQUENCE</scope>
    <source>
        <strain evidence="9">CBS 10118</strain>
    </source>
</reference>
<dbReference type="SUPFAM" id="SSF103473">
    <property type="entry name" value="MFS general substrate transporter"/>
    <property type="match status" value="1"/>
</dbReference>
<dbReference type="Gene3D" id="1.20.1250.20">
    <property type="entry name" value="MFS general substrate transporter like domains"/>
    <property type="match status" value="1"/>
</dbReference>
<evidence type="ECO:0000256" key="6">
    <source>
        <dbReference type="SAM" id="Phobius"/>
    </source>
</evidence>
<reference evidence="8" key="1">
    <citation type="submission" date="2013-07" db="EMBL/GenBank/DDBJ databases">
        <title>The Genome Sequence of Cryptococcus bestiolae CBS10118.</title>
        <authorList>
            <consortium name="The Broad Institute Genome Sequencing Platform"/>
            <person name="Cuomo C."/>
            <person name="Litvintseva A."/>
            <person name="Chen Y."/>
            <person name="Heitman J."/>
            <person name="Sun S."/>
            <person name="Springer D."/>
            <person name="Dromer F."/>
            <person name="Young S.K."/>
            <person name="Zeng Q."/>
            <person name="Gargeya S."/>
            <person name="Fitzgerald M."/>
            <person name="Abouelleil A."/>
            <person name="Alvarado L."/>
            <person name="Berlin A.M."/>
            <person name="Chapman S.B."/>
            <person name="Dewar J."/>
            <person name="Goldberg J."/>
            <person name="Griggs A."/>
            <person name="Gujja S."/>
            <person name="Hansen M."/>
            <person name="Howarth C."/>
            <person name="Imamovic A."/>
            <person name="Larimer J."/>
            <person name="McCowan C."/>
            <person name="Murphy C."/>
            <person name="Pearson M."/>
            <person name="Priest M."/>
            <person name="Roberts A."/>
            <person name="Saif S."/>
            <person name="Shea T."/>
            <person name="Sykes S."/>
            <person name="Wortman J."/>
            <person name="Nusbaum C."/>
            <person name="Birren B."/>
        </authorList>
    </citation>
    <scope>NUCLEOTIDE SEQUENCE [LARGE SCALE GENOMIC DNA]</scope>
    <source>
        <strain evidence="8">CBS 10118</strain>
    </source>
</reference>
<dbReference type="PANTHER" id="PTHR23502">
    <property type="entry name" value="MAJOR FACILITATOR SUPERFAMILY"/>
    <property type="match status" value="1"/>
</dbReference>
<feature type="transmembrane region" description="Helical" evidence="6">
    <location>
        <begin position="493"/>
        <end position="513"/>
    </location>
</feature>
<evidence type="ECO:0000256" key="1">
    <source>
        <dbReference type="ARBA" id="ARBA00004141"/>
    </source>
</evidence>
<dbReference type="EMBL" id="CP144541">
    <property type="protein sequence ID" value="WVW80457.1"/>
    <property type="molecule type" value="Genomic_DNA"/>
</dbReference>
<feature type="transmembrane region" description="Helical" evidence="6">
    <location>
        <begin position="354"/>
        <end position="379"/>
    </location>
</feature>
<dbReference type="FunFam" id="1.20.1250.20:FF:000011">
    <property type="entry name" value="MFS multidrug transporter, putative"/>
    <property type="match status" value="1"/>
</dbReference>
<dbReference type="GO" id="GO:0022857">
    <property type="term" value="F:transmembrane transporter activity"/>
    <property type="evidence" value="ECO:0007669"/>
    <property type="project" value="InterPro"/>
</dbReference>
<comment type="subcellular location">
    <subcellularLocation>
        <location evidence="1">Membrane</location>
        <topology evidence="1">Multi-pass membrane protein</topology>
    </subcellularLocation>
</comment>
<evidence type="ECO:0000256" key="2">
    <source>
        <dbReference type="ARBA" id="ARBA00022692"/>
    </source>
</evidence>
<dbReference type="InterPro" id="IPR036259">
    <property type="entry name" value="MFS_trans_sf"/>
</dbReference>
<feature type="transmembrane region" description="Helical" evidence="6">
    <location>
        <begin position="320"/>
        <end position="342"/>
    </location>
</feature>
<name>A0A1B9GFA2_9TREE</name>
<organism evidence="8">
    <name type="scientific">Kwoniella bestiolae CBS 10118</name>
    <dbReference type="NCBI Taxonomy" id="1296100"/>
    <lineage>
        <taxon>Eukaryota</taxon>
        <taxon>Fungi</taxon>
        <taxon>Dikarya</taxon>
        <taxon>Basidiomycota</taxon>
        <taxon>Agaricomycotina</taxon>
        <taxon>Tremellomycetes</taxon>
        <taxon>Tremellales</taxon>
        <taxon>Cryptococcaceae</taxon>
        <taxon>Kwoniella</taxon>
    </lineage>
</organism>
<evidence type="ECO:0000313" key="10">
    <source>
        <dbReference type="Proteomes" id="UP000092730"/>
    </source>
</evidence>
<reference evidence="8" key="3">
    <citation type="submission" date="2014-01" db="EMBL/GenBank/DDBJ databases">
        <title>Evolution of pathogenesis and genome organization in the Tremellales.</title>
        <authorList>
            <person name="Cuomo C."/>
            <person name="Litvintseva A."/>
            <person name="Heitman J."/>
            <person name="Chen Y."/>
            <person name="Sun S."/>
            <person name="Springer D."/>
            <person name="Dromer F."/>
            <person name="Young S."/>
            <person name="Zeng Q."/>
            <person name="Chapman S."/>
            <person name="Gujja S."/>
            <person name="Saif S."/>
            <person name="Birren B."/>
        </authorList>
    </citation>
    <scope>NUCLEOTIDE SEQUENCE</scope>
    <source>
        <strain evidence="8">CBS 10118</strain>
    </source>
</reference>
<feature type="transmembrane region" description="Helical" evidence="6">
    <location>
        <begin position="456"/>
        <end position="481"/>
    </location>
</feature>
<dbReference type="GeneID" id="30205529"/>
<feature type="transmembrane region" description="Helical" evidence="6">
    <location>
        <begin position="248"/>
        <end position="273"/>
    </location>
</feature>
<evidence type="ECO:0000313" key="9">
    <source>
        <dbReference type="EMBL" id="WVW80457.1"/>
    </source>
</evidence>
<dbReference type="EMBL" id="KI894018">
    <property type="protein sequence ID" value="OCF29621.1"/>
    <property type="molecule type" value="Genomic_DNA"/>
</dbReference>